<evidence type="ECO:0000313" key="3">
    <source>
        <dbReference type="Proteomes" id="UP000030466"/>
    </source>
</evidence>
<protein>
    <submittedName>
        <fullName evidence="2">Uncharacterized protein</fullName>
    </submittedName>
</protein>
<dbReference type="EMBL" id="JSUH01000006">
    <property type="protein sequence ID" value="KHD97743.1"/>
    <property type="molecule type" value="Genomic_DNA"/>
</dbReference>
<name>A0A0A6VU30_KOCRO</name>
<keyword evidence="3" id="KW-1185">Reference proteome</keyword>
<dbReference type="Proteomes" id="UP000030466">
    <property type="component" value="Unassembled WGS sequence"/>
</dbReference>
<evidence type="ECO:0000256" key="1">
    <source>
        <dbReference type="SAM" id="MobiDB-lite"/>
    </source>
</evidence>
<feature type="compositionally biased region" description="Gly residues" evidence="1">
    <location>
        <begin position="30"/>
        <end position="39"/>
    </location>
</feature>
<sequence length="109" mass="11441">MGGMNPSGYDYRAADGEFDARWSRSPLGRPGRGGPGRFGPGYDLPSRRGGGYGRRSGFRMLPFPGYSTRTRRGTNVTVGGCCLPLPIGCLTTTVLAGAAAVLVGRTARD</sequence>
<organism evidence="2 3">
    <name type="scientific">Kocuria rosea subsp. polaris</name>
    <dbReference type="NCBI Taxonomy" id="136273"/>
    <lineage>
        <taxon>Bacteria</taxon>
        <taxon>Bacillati</taxon>
        <taxon>Actinomycetota</taxon>
        <taxon>Actinomycetes</taxon>
        <taxon>Micrococcales</taxon>
        <taxon>Micrococcaceae</taxon>
        <taxon>Kocuria</taxon>
    </lineage>
</organism>
<gene>
    <name evidence="2" type="ORF">GY22_08640</name>
</gene>
<comment type="caution">
    <text evidence="2">The sequence shown here is derived from an EMBL/GenBank/DDBJ whole genome shotgun (WGS) entry which is preliminary data.</text>
</comment>
<dbReference type="AlphaFoldDB" id="A0A0A6VU30"/>
<accession>A0A0A6VU30</accession>
<feature type="region of interest" description="Disordered" evidence="1">
    <location>
        <begin position="22"/>
        <end position="56"/>
    </location>
</feature>
<reference evidence="2 3" key="1">
    <citation type="journal article" date="2003" name="Int. J. Syst. Evol. Microbiol.">
        <title>Kocuria polaris sp. nov., an orange-pigmented psychrophilic bacterium isolated from an Antarctic cyanobacterial mat sample.</title>
        <authorList>
            <person name="Reddy G.S."/>
            <person name="Prakash J.S."/>
            <person name="Prabahar V."/>
            <person name="Matsumoto G.I."/>
            <person name="Stackebrandt E."/>
            <person name="Shivaji S."/>
        </authorList>
    </citation>
    <scope>NUCLEOTIDE SEQUENCE [LARGE SCALE GENOMIC DNA]</scope>
    <source>
        <strain evidence="2 3">CMS 76or</strain>
    </source>
</reference>
<evidence type="ECO:0000313" key="2">
    <source>
        <dbReference type="EMBL" id="KHD97743.1"/>
    </source>
</evidence>
<proteinExistence type="predicted"/>